<dbReference type="PROSITE" id="PS00028">
    <property type="entry name" value="ZINC_FINGER_C2H2_1"/>
    <property type="match status" value="4"/>
</dbReference>
<feature type="domain" description="C2H2-type" evidence="9">
    <location>
        <begin position="151"/>
        <end position="178"/>
    </location>
</feature>
<keyword evidence="6" id="KW-0539">Nucleus</keyword>
<dbReference type="GeneID" id="136089124"/>
<evidence type="ECO:0000256" key="2">
    <source>
        <dbReference type="ARBA" id="ARBA00022723"/>
    </source>
</evidence>
<evidence type="ECO:0000256" key="1">
    <source>
        <dbReference type="ARBA" id="ARBA00004123"/>
    </source>
</evidence>
<dbReference type="Pfam" id="PF13894">
    <property type="entry name" value="zf-C2H2_4"/>
    <property type="match status" value="1"/>
</dbReference>
<name>A0ABM4D9A7_HYDVU</name>
<feature type="domain" description="C2H2-type" evidence="9">
    <location>
        <begin position="122"/>
        <end position="150"/>
    </location>
</feature>
<evidence type="ECO:0000256" key="5">
    <source>
        <dbReference type="ARBA" id="ARBA00022833"/>
    </source>
</evidence>
<keyword evidence="2" id="KW-0479">Metal-binding</keyword>
<reference evidence="11" key="1">
    <citation type="submission" date="2025-08" db="UniProtKB">
        <authorList>
            <consortium name="RefSeq"/>
        </authorList>
    </citation>
    <scope>IDENTIFICATION</scope>
</reference>
<feature type="domain" description="C2H2-type" evidence="9">
    <location>
        <begin position="206"/>
        <end position="233"/>
    </location>
</feature>
<dbReference type="PANTHER" id="PTHR24394:SF44">
    <property type="entry name" value="ZINC FINGER PROTEIN 271-LIKE"/>
    <property type="match status" value="1"/>
</dbReference>
<keyword evidence="5" id="KW-0862">Zinc</keyword>
<accession>A0ABM4D9A7</accession>
<feature type="region of interest" description="Disordered" evidence="8">
    <location>
        <begin position="26"/>
        <end position="118"/>
    </location>
</feature>
<dbReference type="Gene3D" id="3.30.160.60">
    <property type="entry name" value="Classic Zinc Finger"/>
    <property type="match status" value="3"/>
</dbReference>
<dbReference type="Proteomes" id="UP001652625">
    <property type="component" value="Chromosome 12"/>
</dbReference>
<evidence type="ECO:0000256" key="3">
    <source>
        <dbReference type="ARBA" id="ARBA00022737"/>
    </source>
</evidence>
<dbReference type="InterPro" id="IPR013087">
    <property type="entry name" value="Znf_C2H2_type"/>
</dbReference>
<dbReference type="PANTHER" id="PTHR24394">
    <property type="entry name" value="ZINC FINGER PROTEIN"/>
    <property type="match status" value="1"/>
</dbReference>
<dbReference type="PROSITE" id="PS50157">
    <property type="entry name" value="ZINC_FINGER_C2H2_2"/>
    <property type="match status" value="4"/>
</dbReference>
<evidence type="ECO:0000313" key="11">
    <source>
        <dbReference type="RefSeq" id="XP_065670922.1"/>
    </source>
</evidence>
<evidence type="ECO:0000256" key="6">
    <source>
        <dbReference type="ARBA" id="ARBA00023242"/>
    </source>
</evidence>
<keyword evidence="10" id="KW-1185">Reference proteome</keyword>
<dbReference type="Pfam" id="PF00096">
    <property type="entry name" value="zf-C2H2"/>
    <property type="match status" value="2"/>
</dbReference>
<dbReference type="InterPro" id="IPR036236">
    <property type="entry name" value="Znf_C2H2_sf"/>
</dbReference>
<evidence type="ECO:0000256" key="8">
    <source>
        <dbReference type="SAM" id="MobiDB-lite"/>
    </source>
</evidence>
<evidence type="ECO:0000313" key="10">
    <source>
        <dbReference type="Proteomes" id="UP001652625"/>
    </source>
</evidence>
<sequence>MVGAARRKSKLPRKILRVLLDDGSFKLQPQNAFEETGDEESDSQLSNDIQCSDEEEKNPVINNENEEGNENFVDNNSEKSISDEIHLKPLDLEEEEKFDVEKKNSKKANKHQHPEPNSEYPYQCDVCDLLFKTLELLSDHQHTVHDSNQQFVCRYCSKKFNDKYNMRKHVLIHVGEKRHKCSFCDKAFLRKDHLRSHLHTHYNRKYGCKICGKGFRTMDMYERHSKTHKDQSACKDNLQVFTLNKKDIILQSENHLDEVINNKILSVTNI</sequence>
<evidence type="ECO:0000256" key="4">
    <source>
        <dbReference type="ARBA" id="ARBA00022771"/>
    </source>
</evidence>
<evidence type="ECO:0000256" key="7">
    <source>
        <dbReference type="PROSITE-ProRule" id="PRU00042"/>
    </source>
</evidence>
<feature type="domain" description="C2H2-type" evidence="9">
    <location>
        <begin position="179"/>
        <end position="206"/>
    </location>
</feature>
<comment type="subcellular location">
    <subcellularLocation>
        <location evidence="1">Nucleus</location>
    </subcellularLocation>
</comment>
<organism evidence="10 11">
    <name type="scientific">Hydra vulgaris</name>
    <name type="common">Hydra</name>
    <name type="synonym">Hydra attenuata</name>
    <dbReference type="NCBI Taxonomy" id="6087"/>
    <lineage>
        <taxon>Eukaryota</taxon>
        <taxon>Metazoa</taxon>
        <taxon>Cnidaria</taxon>
        <taxon>Hydrozoa</taxon>
        <taxon>Hydroidolina</taxon>
        <taxon>Anthoathecata</taxon>
        <taxon>Aplanulata</taxon>
        <taxon>Hydridae</taxon>
        <taxon>Hydra</taxon>
    </lineage>
</organism>
<dbReference type="SMART" id="SM00355">
    <property type="entry name" value="ZnF_C2H2"/>
    <property type="match status" value="4"/>
</dbReference>
<feature type="compositionally biased region" description="Basic and acidic residues" evidence="8">
    <location>
        <begin position="76"/>
        <end position="91"/>
    </location>
</feature>
<keyword evidence="3" id="KW-0677">Repeat</keyword>
<dbReference type="RefSeq" id="XP_065670922.1">
    <property type="nucleotide sequence ID" value="XM_065814850.1"/>
</dbReference>
<protein>
    <submittedName>
        <fullName evidence="11">Zinc finger protein 782-like</fullName>
    </submittedName>
</protein>
<evidence type="ECO:0000259" key="9">
    <source>
        <dbReference type="PROSITE" id="PS50157"/>
    </source>
</evidence>
<proteinExistence type="predicted"/>
<gene>
    <name evidence="11" type="primary">LOC136089124</name>
</gene>
<dbReference type="SUPFAM" id="SSF57667">
    <property type="entry name" value="beta-beta-alpha zinc fingers"/>
    <property type="match status" value="3"/>
</dbReference>
<keyword evidence="4 7" id="KW-0863">Zinc-finger</keyword>